<protein>
    <submittedName>
        <fullName evidence="1">Uncharacterized protein</fullName>
    </submittedName>
</protein>
<name>A0ACB9D7Z6_9ASTR</name>
<reference evidence="1 2" key="2">
    <citation type="journal article" date="2022" name="Mol. Ecol. Resour.">
        <title>The genomes of chicory, endive, great burdock and yacon provide insights into Asteraceae paleo-polyploidization history and plant inulin production.</title>
        <authorList>
            <person name="Fan W."/>
            <person name="Wang S."/>
            <person name="Wang H."/>
            <person name="Wang A."/>
            <person name="Jiang F."/>
            <person name="Liu H."/>
            <person name="Zhao H."/>
            <person name="Xu D."/>
            <person name="Zhang Y."/>
        </authorList>
    </citation>
    <scope>NUCLEOTIDE SEQUENCE [LARGE SCALE GENOMIC DNA]</scope>
    <source>
        <strain evidence="2">cv. Yunnan</strain>
        <tissue evidence="1">Leaves</tissue>
    </source>
</reference>
<gene>
    <name evidence="1" type="ORF">L1987_60402</name>
</gene>
<reference evidence="2" key="1">
    <citation type="journal article" date="2022" name="Mol. Ecol. Resour.">
        <title>The genomes of chicory, endive, great burdock and yacon provide insights into Asteraceae palaeo-polyploidization history and plant inulin production.</title>
        <authorList>
            <person name="Fan W."/>
            <person name="Wang S."/>
            <person name="Wang H."/>
            <person name="Wang A."/>
            <person name="Jiang F."/>
            <person name="Liu H."/>
            <person name="Zhao H."/>
            <person name="Xu D."/>
            <person name="Zhang Y."/>
        </authorList>
    </citation>
    <scope>NUCLEOTIDE SEQUENCE [LARGE SCALE GENOMIC DNA]</scope>
    <source>
        <strain evidence="2">cv. Yunnan</strain>
    </source>
</reference>
<dbReference type="Proteomes" id="UP001056120">
    <property type="component" value="Linkage Group LG20"/>
</dbReference>
<dbReference type="EMBL" id="CM042037">
    <property type="protein sequence ID" value="KAI3742709.1"/>
    <property type="molecule type" value="Genomic_DNA"/>
</dbReference>
<comment type="caution">
    <text evidence="1">The sequence shown here is derived from an EMBL/GenBank/DDBJ whole genome shotgun (WGS) entry which is preliminary data.</text>
</comment>
<evidence type="ECO:0000313" key="1">
    <source>
        <dbReference type="EMBL" id="KAI3742709.1"/>
    </source>
</evidence>
<sequence>MYVGSMMRLGLWSGREGEFYPERAGMADCAYYVRTGTCAYGSKCRYNHPCDRGTSAGGGARFAGGGAYPEQLGEPSCQYYLRTGTCKFGASCKFHHPRHAGGSLSNVPLNTYGYPLRPDEKECSYYLKTGQCKFGLTCKFHHPQPTGGSMPQQHLHVHFIQQCSLLHLQPAIVLQGHH</sequence>
<evidence type="ECO:0000313" key="2">
    <source>
        <dbReference type="Proteomes" id="UP001056120"/>
    </source>
</evidence>
<proteinExistence type="predicted"/>
<organism evidence="1 2">
    <name type="scientific">Smallanthus sonchifolius</name>
    <dbReference type="NCBI Taxonomy" id="185202"/>
    <lineage>
        <taxon>Eukaryota</taxon>
        <taxon>Viridiplantae</taxon>
        <taxon>Streptophyta</taxon>
        <taxon>Embryophyta</taxon>
        <taxon>Tracheophyta</taxon>
        <taxon>Spermatophyta</taxon>
        <taxon>Magnoliopsida</taxon>
        <taxon>eudicotyledons</taxon>
        <taxon>Gunneridae</taxon>
        <taxon>Pentapetalae</taxon>
        <taxon>asterids</taxon>
        <taxon>campanulids</taxon>
        <taxon>Asterales</taxon>
        <taxon>Asteraceae</taxon>
        <taxon>Asteroideae</taxon>
        <taxon>Heliantheae alliance</taxon>
        <taxon>Millerieae</taxon>
        <taxon>Smallanthus</taxon>
    </lineage>
</organism>
<accession>A0ACB9D7Z6</accession>
<keyword evidence="2" id="KW-1185">Reference proteome</keyword>